<dbReference type="InterPro" id="IPR050364">
    <property type="entry name" value="Cytochrome_P450_fung"/>
</dbReference>
<feature type="binding site" description="axial binding residue" evidence="9">
    <location>
        <position position="438"/>
    </location>
    <ligand>
        <name>heme</name>
        <dbReference type="ChEBI" id="CHEBI:30413"/>
    </ligand>
    <ligandPart>
        <name>Fe</name>
        <dbReference type="ChEBI" id="CHEBI:18248"/>
    </ligandPart>
</feature>
<dbReference type="PANTHER" id="PTHR46300">
    <property type="entry name" value="P450, PUTATIVE (EUROFUNG)-RELATED-RELATED"/>
    <property type="match status" value="1"/>
</dbReference>
<evidence type="ECO:0000256" key="8">
    <source>
        <dbReference type="ARBA" id="ARBA00023033"/>
    </source>
</evidence>
<dbReference type="PRINTS" id="PR00463">
    <property type="entry name" value="EP450I"/>
</dbReference>
<protein>
    <recommendedName>
        <fullName evidence="12">Cytochrome P450</fullName>
    </recommendedName>
</protein>
<organism evidence="10 11">
    <name type="scientific">Galerina marginata (strain CBS 339.88)</name>
    <dbReference type="NCBI Taxonomy" id="685588"/>
    <lineage>
        <taxon>Eukaryota</taxon>
        <taxon>Fungi</taxon>
        <taxon>Dikarya</taxon>
        <taxon>Basidiomycota</taxon>
        <taxon>Agaricomycotina</taxon>
        <taxon>Agaricomycetes</taxon>
        <taxon>Agaricomycetidae</taxon>
        <taxon>Agaricales</taxon>
        <taxon>Agaricineae</taxon>
        <taxon>Strophariaceae</taxon>
        <taxon>Galerina</taxon>
    </lineage>
</organism>
<reference evidence="11" key="1">
    <citation type="journal article" date="2014" name="Proc. Natl. Acad. Sci. U.S.A.">
        <title>Extensive sampling of basidiomycete genomes demonstrates inadequacy of the white-rot/brown-rot paradigm for wood decay fungi.</title>
        <authorList>
            <person name="Riley R."/>
            <person name="Salamov A.A."/>
            <person name="Brown D.W."/>
            <person name="Nagy L.G."/>
            <person name="Floudas D."/>
            <person name="Held B.W."/>
            <person name="Levasseur A."/>
            <person name="Lombard V."/>
            <person name="Morin E."/>
            <person name="Otillar R."/>
            <person name="Lindquist E.A."/>
            <person name="Sun H."/>
            <person name="LaButti K.M."/>
            <person name="Schmutz J."/>
            <person name="Jabbour D."/>
            <person name="Luo H."/>
            <person name="Baker S.E."/>
            <person name="Pisabarro A.G."/>
            <person name="Walton J.D."/>
            <person name="Blanchette R.A."/>
            <person name="Henrissat B."/>
            <person name="Martin F."/>
            <person name="Cullen D."/>
            <person name="Hibbett D.S."/>
            <person name="Grigoriev I.V."/>
        </authorList>
    </citation>
    <scope>NUCLEOTIDE SEQUENCE [LARGE SCALE GENOMIC DNA]</scope>
    <source>
        <strain evidence="11">CBS 339.88</strain>
    </source>
</reference>
<dbReference type="Gene3D" id="1.10.630.10">
    <property type="entry name" value="Cytochrome P450"/>
    <property type="match status" value="1"/>
</dbReference>
<dbReference type="CDD" id="cd11065">
    <property type="entry name" value="CYP64-like"/>
    <property type="match status" value="1"/>
</dbReference>
<dbReference type="InterPro" id="IPR036396">
    <property type="entry name" value="Cyt_P450_sf"/>
</dbReference>
<dbReference type="PANTHER" id="PTHR46300:SF7">
    <property type="entry name" value="P450, PUTATIVE (EUROFUNG)-RELATED"/>
    <property type="match status" value="1"/>
</dbReference>
<dbReference type="GO" id="GO:0016705">
    <property type="term" value="F:oxidoreductase activity, acting on paired donors, with incorporation or reduction of molecular oxygen"/>
    <property type="evidence" value="ECO:0007669"/>
    <property type="project" value="InterPro"/>
</dbReference>
<evidence type="ECO:0000256" key="4">
    <source>
        <dbReference type="ARBA" id="ARBA00022617"/>
    </source>
</evidence>
<evidence type="ECO:0000256" key="3">
    <source>
        <dbReference type="ARBA" id="ARBA00010617"/>
    </source>
</evidence>
<keyword evidence="6" id="KW-0560">Oxidoreductase</keyword>
<dbReference type="Pfam" id="PF00067">
    <property type="entry name" value="p450"/>
    <property type="match status" value="1"/>
</dbReference>
<dbReference type="GO" id="GO:0005506">
    <property type="term" value="F:iron ion binding"/>
    <property type="evidence" value="ECO:0007669"/>
    <property type="project" value="InterPro"/>
</dbReference>
<evidence type="ECO:0000256" key="6">
    <source>
        <dbReference type="ARBA" id="ARBA00023002"/>
    </source>
</evidence>
<dbReference type="AlphaFoldDB" id="A0A067T234"/>
<dbReference type="InterPro" id="IPR001128">
    <property type="entry name" value="Cyt_P450"/>
</dbReference>
<evidence type="ECO:0000256" key="2">
    <source>
        <dbReference type="ARBA" id="ARBA00005179"/>
    </source>
</evidence>
<keyword evidence="7 9" id="KW-0408">Iron</keyword>
<dbReference type="GO" id="GO:0004497">
    <property type="term" value="F:monooxygenase activity"/>
    <property type="evidence" value="ECO:0007669"/>
    <property type="project" value="UniProtKB-KW"/>
</dbReference>
<sequence>MTTLGLIEFACFFAGIFVSFKVAQVWTSRRATPPYPPGPKGWPIVGNLFDFPTASPWRAYCNWSKVYQSDILFGSALGSRILILNNRGDADALLEKKSQIYSGRPTIPIVDLMGWNFNIGLMDYGETWRYHRKICQQTFNRKSATFYQPIQTRKVHEFLGDLLSNPENFEGHCKMLSISIPMATMYGYDVESFEDPFIDVAEKGQRLGNSLLVPGATLLNIFPILCRIPPVIGTQKFAAEIREMTEKMQRLPMEYCKKALAEGTAKPSFVTSFLERDASGDATEEEAIATEKIAATVYSAGADTAIAATKSFFYAMVTNPDIQKKAQEEIDRVVGLDRLPDYNDRESMPYTEAMYRELLRWRPPGPIGVPHFTSTDDVYKGYFIPKGTAVFSNIWAMTHDETIYPEPMRFKPERFLTTGGQLNDDDKVLAYGFGRRVCVGQYVASATLWLFIASLAATFNITTAKDEWGKDIEIDGGYTDGMISQKKPFKCSITPRSLRAKQLIEDAVAKARTK</sequence>
<dbReference type="InterPro" id="IPR002401">
    <property type="entry name" value="Cyt_P450_E_grp-I"/>
</dbReference>
<evidence type="ECO:0000313" key="11">
    <source>
        <dbReference type="Proteomes" id="UP000027222"/>
    </source>
</evidence>
<evidence type="ECO:0000256" key="5">
    <source>
        <dbReference type="ARBA" id="ARBA00022723"/>
    </source>
</evidence>
<dbReference type="HOGENOM" id="CLU_001570_2_3_1"/>
<comment type="similarity">
    <text evidence="3">Belongs to the cytochrome P450 family.</text>
</comment>
<comment type="pathway">
    <text evidence="2">Secondary metabolite biosynthesis.</text>
</comment>
<dbReference type="STRING" id="685588.A0A067T234"/>
<dbReference type="Proteomes" id="UP000027222">
    <property type="component" value="Unassembled WGS sequence"/>
</dbReference>
<comment type="cofactor">
    <cofactor evidence="1 9">
        <name>heme</name>
        <dbReference type="ChEBI" id="CHEBI:30413"/>
    </cofactor>
</comment>
<name>A0A067T234_GALM3</name>
<keyword evidence="4 9" id="KW-0349">Heme</keyword>
<dbReference type="OrthoDB" id="2789670at2759"/>
<evidence type="ECO:0008006" key="12">
    <source>
        <dbReference type="Google" id="ProtNLM"/>
    </source>
</evidence>
<keyword evidence="8" id="KW-0503">Monooxygenase</keyword>
<evidence type="ECO:0000313" key="10">
    <source>
        <dbReference type="EMBL" id="KDR73078.1"/>
    </source>
</evidence>
<keyword evidence="5 9" id="KW-0479">Metal-binding</keyword>
<evidence type="ECO:0000256" key="7">
    <source>
        <dbReference type="ARBA" id="ARBA00023004"/>
    </source>
</evidence>
<evidence type="ECO:0000256" key="9">
    <source>
        <dbReference type="PIRSR" id="PIRSR602401-1"/>
    </source>
</evidence>
<keyword evidence="11" id="KW-1185">Reference proteome</keyword>
<gene>
    <name evidence="10" type="ORF">GALMADRAFT_252519</name>
</gene>
<evidence type="ECO:0000256" key="1">
    <source>
        <dbReference type="ARBA" id="ARBA00001971"/>
    </source>
</evidence>
<accession>A0A067T234</accession>
<dbReference type="GO" id="GO:0020037">
    <property type="term" value="F:heme binding"/>
    <property type="evidence" value="ECO:0007669"/>
    <property type="project" value="InterPro"/>
</dbReference>
<dbReference type="EMBL" id="KL142387">
    <property type="protein sequence ID" value="KDR73078.1"/>
    <property type="molecule type" value="Genomic_DNA"/>
</dbReference>
<dbReference type="SUPFAM" id="SSF48264">
    <property type="entry name" value="Cytochrome P450"/>
    <property type="match status" value="1"/>
</dbReference>
<proteinExistence type="inferred from homology"/>